<organism evidence="1 2">
    <name type="scientific">Entomortierella parvispora</name>
    <dbReference type="NCBI Taxonomy" id="205924"/>
    <lineage>
        <taxon>Eukaryota</taxon>
        <taxon>Fungi</taxon>
        <taxon>Fungi incertae sedis</taxon>
        <taxon>Mucoromycota</taxon>
        <taxon>Mortierellomycotina</taxon>
        <taxon>Mortierellomycetes</taxon>
        <taxon>Mortierellales</taxon>
        <taxon>Mortierellaceae</taxon>
        <taxon>Entomortierella</taxon>
    </lineage>
</organism>
<dbReference type="Proteomes" id="UP000827284">
    <property type="component" value="Unassembled WGS sequence"/>
</dbReference>
<dbReference type="AlphaFoldDB" id="A0A9P3H8E5"/>
<proteinExistence type="predicted"/>
<gene>
    <name evidence="1" type="ORF">EMPS_04294</name>
</gene>
<evidence type="ECO:0000313" key="1">
    <source>
        <dbReference type="EMBL" id="GJJ71937.1"/>
    </source>
</evidence>
<dbReference type="EMBL" id="BQFW01000006">
    <property type="protein sequence ID" value="GJJ71937.1"/>
    <property type="molecule type" value="Genomic_DNA"/>
</dbReference>
<evidence type="ECO:0000313" key="2">
    <source>
        <dbReference type="Proteomes" id="UP000827284"/>
    </source>
</evidence>
<keyword evidence="2" id="KW-1185">Reference proteome</keyword>
<reference evidence="1" key="1">
    <citation type="submission" date="2021-11" db="EMBL/GenBank/DDBJ databases">
        <authorList>
            <person name="Herlambang A."/>
            <person name="Guo Y."/>
            <person name="Takashima Y."/>
            <person name="Nishizawa T."/>
        </authorList>
    </citation>
    <scope>NUCLEOTIDE SEQUENCE</scope>
    <source>
        <strain evidence="1">E1425</strain>
    </source>
</reference>
<accession>A0A9P3H8E5</accession>
<reference evidence="1" key="2">
    <citation type="journal article" date="2022" name="Microbiol. Resour. Announc.">
        <title>Whole-Genome Sequence of Entomortierella parvispora E1425, a Mucoromycotan Fungus Associated with Burkholderiaceae-Related Endosymbiotic Bacteria.</title>
        <authorList>
            <person name="Herlambang A."/>
            <person name="Guo Y."/>
            <person name="Takashima Y."/>
            <person name="Narisawa K."/>
            <person name="Ohta H."/>
            <person name="Nishizawa T."/>
        </authorList>
    </citation>
    <scope>NUCLEOTIDE SEQUENCE</scope>
    <source>
        <strain evidence="1">E1425</strain>
    </source>
</reference>
<name>A0A9P3H8E5_9FUNG</name>
<protein>
    <submittedName>
        <fullName evidence="1">Uncharacterized protein</fullName>
    </submittedName>
</protein>
<comment type="caution">
    <text evidence="1">The sequence shown here is derived from an EMBL/GenBank/DDBJ whole genome shotgun (WGS) entry which is preliminary data.</text>
</comment>
<sequence>MFRSMSVSRTIKYRACPLDLKIQPHLPEQHPLRRMIQVLEYEDLFNDLPQERDRVLGIVQRVITQAIVLQNMSSALLLDEADRRHVIELDIRLDHENSYVRSQLRSIAVIRQGEPLTVERVLSKIKNGDSSSNDYGEDEICEEMVRDKKLDVLKSLARFAKVTLDRIEFHLALHDGLEYTRV</sequence>